<dbReference type="InterPro" id="IPR000524">
    <property type="entry name" value="Tscrpt_reg_HTH_GntR"/>
</dbReference>
<dbReference type="SUPFAM" id="SSF46785">
    <property type="entry name" value="Winged helix' DNA-binding domain"/>
    <property type="match status" value="1"/>
</dbReference>
<dbReference type="Proteomes" id="UP000182241">
    <property type="component" value="Unassembled WGS sequence"/>
</dbReference>
<dbReference type="PANTHER" id="PTHR43537">
    <property type="entry name" value="TRANSCRIPTIONAL REGULATOR, GNTR FAMILY"/>
    <property type="match status" value="1"/>
</dbReference>
<name>A0A1H5C2X4_TSUTY</name>
<dbReference type="OrthoDB" id="8680240at2"/>
<dbReference type="Pfam" id="PF00392">
    <property type="entry name" value="GntR"/>
    <property type="match status" value="1"/>
</dbReference>
<evidence type="ECO:0000313" key="5">
    <source>
        <dbReference type="EMBL" id="SED60744.1"/>
    </source>
</evidence>
<dbReference type="EMBL" id="FNSA01000003">
    <property type="protein sequence ID" value="SED60744.1"/>
    <property type="molecule type" value="Genomic_DNA"/>
</dbReference>
<dbReference type="CDD" id="cd07377">
    <property type="entry name" value="WHTH_GntR"/>
    <property type="match status" value="1"/>
</dbReference>
<dbReference type="Gene3D" id="1.10.10.10">
    <property type="entry name" value="Winged helix-like DNA-binding domain superfamily/Winged helix DNA-binding domain"/>
    <property type="match status" value="1"/>
</dbReference>
<dbReference type="AlphaFoldDB" id="A0A1H5C2X4"/>
<dbReference type="SMART" id="SM00895">
    <property type="entry name" value="FCD"/>
    <property type="match status" value="1"/>
</dbReference>
<sequence length="225" mass="24762">MATTNPKRTRVDAVYDALRADVLAGRRPPGERLKFPDLGAAYGASVSVIREALTRLAAEGMVTSQAHQGFTVTELSADSLGDLTDARIALESLVLARSIEEGDVAWESQVVATHHTLERTPLLSDEPVRVSDEWVQAHAAFHAAILAGCSNRRLVQITQALRDEAELYRRWSFPLGVERDRDLAGEHRRIMELTMARDAAGATEALRDHIAHTTRLLEEYIATAT</sequence>
<feature type="domain" description="HTH gntR-type" evidence="4">
    <location>
        <begin position="8"/>
        <end position="75"/>
    </location>
</feature>
<dbReference type="Gene3D" id="1.20.120.530">
    <property type="entry name" value="GntR ligand-binding domain-like"/>
    <property type="match status" value="1"/>
</dbReference>
<dbReference type="SUPFAM" id="SSF48008">
    <property type="entry name" value="GntR ligand-binding domain-like"/>
    <property type="match status" value="1"/>
</dbReference>
<dbReference type="PROSITE" id="PS50949">
    <property type="entry name" value="HTH_GNTR"/>
    <property type="match status" value="1"/>
</dbReference>
<dbReference type="PANTHER" id="PTHR43537:SF20">
    <property type="entry name" value="HTH-TYPE TRANSCRIPTIONAL REPRESSOR GLAR"/>
    <property type="match status" value="1"/>
</dbReference>
<dbReference type="InterPro" id="IPR036388">
    <property type="entry name" value="WH-like_DNA-bd_sf"/>
</dbReference>
<dbReference type="STRING" id="57704.SAMN04489793_5280"/>
<gene>
    <name evidence="5" type="ORF">SAMN04489793_5280</name>
</gene>
<dbReference type="InterPro" id="IPR036390">
    <property type="entry name" value="WH_DNA-bd_sf"/>
</dbReference>
<organism evidence="5 6">
    <name type="scientific">Tsukamurella tyrosinosolvens</name>
    <dbReference type="NCBI Taxonomy" id="57704"/>
    <lineage>
        <taxon>Bacteria</taxon>
        <taxon>Bacillati</taxon>
        <taxon>Actinomycetota</taxon>
        <taxon>Actinomycetes</taxon>
        <taxon>Mycobacteriales</taxon>
        <taxon>Tsukamurellaceae</taxon>
        <taxon>Tsukamurella</taxon>
    </lineage>
</organism>
<keyword evidence="6" id="KW-1185">Reference proteome</keyword>
<dbReference type="Pfam" id="PF07729">
    <property type="entry name" value="FCD"/>
    <property type="match status" value="1"/>
</dbReference>
<keyword evidence="2 5" id="KW-0238">DNA-binding</keyword>
<evidence type="ECO:0000313" key="6">
    <source>
        <dbReference type="Proteomes" id="UP000182241"/>
    </source>
</evidence>
<proteinExistence type="predicted"/>
<dbReference type="RefSeq" id="WP_068525991.1">
    <property type="nucleotide sequence ID" value="NZ_CBDRGN010000002.1"/>
</dbReference>
<dbReference type="GO" id="GO:0003700">
    <property type="term" value="F:DNA-binding transcription factor activity"/>
    <property type="evidence" value="ECO:0007669"/>
    <property type="project" value="InterPro"/>
</dbReference>
<evidence type="ECO:0000256" key="3">
    <source>
        <dbReference type="ARBA" id="ARBA00023163"/>
    </source>
</evidence>
<reference evidence="6" key="1">
    <citation type="submission" date="2016-10" db="EMBL/GenBank/DDBJ databases">
        <authorList>
            <person name="Varghese N."/>
            <person name="Submissions S."/>
        </authorList>
    </citation>
    <scope>NUCLEOTIDE SEQUENCE [LARGE SCALE GENOMIC DNA]</scope>
    <source>
        <strain evidence="6">DSM 44234</strain>
    </source>
</reference>
<dbReference type="GO" id="GO:0003677">
    <property type="term" value="F:DNA binding"/>
    <property type="evidence" value="ECO:0007669"/>
    <property type="project" value="UniProtKB-KW"/>
</dbReference>
<keyword evidence="3" id="KW-0804">Transcription</keyword>
<dbReference type="InterPro" id="IPR008920">
    <property type="entry name" value="TF_FadR/GntR_C"/>
</dbReference>
<dbReference type="SMART" id="SM00345">
    <property type="entry name" value="HTH_GNTR"/>
    <property type="match status" value="1"/>
</dbReference>
<evidence type="ECO:0000256" key="1">
    <source>
        <dbReference type="ARBA" id="ARBA00023015"/>
    </source>
</evidence>
<evidence type="ECO:0000256" key="2">
    <source>
        <dbReference type="ARBA" id="ARBA00023125"/>
    </source>
</evidence>
<accession>A0A1H5C2X4</accession>
<protein>
    <submittedName>
        <fullName evidence="5">DNA-binding transcriptional regulator, GntR family</fullName>
    </submittedName>
</protein>
<keyword evidence="1" id="KW-0805">Transcription regulation</keyword>
<evidence type="ECO:0000259" key="4">
    <source>
        <dbReference type="PROSITE" id="PS50949"/>
    </source>
</evidence>
<dbReference type="InterPro" id="IPR011711">
    <property type="entry name" value="GntR_C"/>
</dbReference>